<evidence type="ECO:0000313" key="3">
    <source>
        <dbReference type="Proteomes" id="UP001449795"/>
    </source>
</evidence>
<name>A0ABZ3CZJ6_9PROT</name>
<keyword evidence="1" id="KW-1133">Transmembrane helix</keyword>
<sequence length="45" mass="5172">MLQLMEPHRAFKWERRAVPSMLDQVGMALLILFTIGCVILLLFLG</sequence>
<evidence type="ECO:0000256" key="1">
    <source>
        <dbReference type="SAM" id="Phobius"/>
    </source>
</evidence>
<organism evidence="2 3">
    <name type="scientific">Nguyenibacter vanlangensis</name>
    <dbReference type="NCBI Taxonomy" id="1216886"/>
    <lineage>
        <taxon>Bacteria</taxon>
        <taxon>Pseudomonadati</taxon>
        <taxon>Pseudomonadota</taxon>
        <taxon>Alphaproteobacteria</taxon>
        <taxon>Acetobacterales</taxon>
        <taxon>Acetobacteraceae</taxon>
        <taxon>Nguyenibacter</taxon>
    </lineage>
</organism>
<feature type="transmembrane region" description="Helical" evidence="1">
    <location>
        <begin position="21"/>
        <end position="44"/>
    </location>
</feature>
<keyword evidence="1" id="KW-0472">Membrane</keyword>
<dbReference type="EMBL" id="CP152276">
    <property type="protein sequence ID" value="XAE40934.1"/>
    <property type="molecule type" value="Genomic_DNA"/>
</dbReference>
<keyword evidence="1" id="KW-0812">Transmembrane</keyword>
<keyword evidence="3" id="KW-1185">Reference proteome</keyword>
<reference evidence="2 3" key="1">
    <citation type="submission" date="2024-04" db="EMBL/GenBank/DDBJ databases">
        <title>Complete genome sequence of Nguyenibacter vanlangesis HBCM-1154, a strain capable of nitrogen fixation, IAA production, and phosphorus solubilization isolated from sugarcane soil.</title>
        <authorList>
            <person name="MY HANH P."/>
        </authorList>
    </citation>
    <scope>NUCLEOTIDE SEQUENCE [LARGE SCALE GENOMIC DNA]</scope>
    <source>
        <strain evidence="2 3">HBCM 1154</strain>
    </source>
</reference>
<dbReference type="RefSeq" id="WP_342626962.1">
    <property type="nucleotide sequence ID" value="NZ_CP152276.1"/>
</dbReference>
<gene>
    <name evidence="2" type="ORF">AAC691_11325</name>
</gene>
<accession>A0ABZ3CZJ6</accession>
<proteinExistence type="predicted"/>
<protein>
    <submittedName>
        <fullName evidence="2">Uncharacterized protein</fullName>
    </submittedName>
</protein>
<evidence type="ECO:0000313" key="2">
    <source>
        <dbReference type="EMBL" id="XAE40934.1"/>
    </source>
</evidence>
<dbReference type="Proteomes" id="UP001449795">
    <property type="component" value="Chromosome"/>
</dbReference>